<reference evidence="2" key="2">
    <citation type="journal article" date="2024" name="Plant">
        <title>Genomic evolution and insights into agronomic trait innovations of Sesamum species.</title>
        <authorList>
            <person name="Miao H."/>
            <person name="Wang L."/>
            <person name="Qu L."/>
            <person name="Liu H."/>
            <person name="Sun Y."/>
            <person name="Le M."/>
            <person name="Wang Q."/>
            <person name="Wei S."/>
            <person name="Zheng Y."/>
            <person name="Lin W."/>
            <person name="Duan Y."/>
            <person name="Cao H."/>
            <person name="Xiong S."/>
            <person name="Wang X."/>
            <person name="Wei L."/>
            <person name="Li C."/>
            <person name="Ma Q."/>
            <person name="Ju M."/>
            <person name="Zhao R."/>
            <person name="Li G."/>
            <person name="Mu C."/>
            <person name="Tian Q."/>
            <person name="Mei H."/>
            <person name="Zhang T."/>
            <person name="Gao T."/>
            <person name="Zhang H."/>
        </authorList>
    </citation>
    <scope>NUCLEOTIDE SEQUENCE</scope>
    <source>
        <strain evidence="2">G02</strain>
    </source>
</reference>
<evidence type="ECO:0000256" key="1">
    <source>
        <dbReference type="SAM" id="MobiDB-lite"/>
    </source>
</evidence>
<reference evidence="2" key="1">
    <citation type="submission" date="2020-06" db="EMBL/GenBank/DDBJ databases">
        <authorList>
            <person name="Li T."/>
            <person name="Hu X."/>
            <person name="Zhang T."/>
            <person name="Song X."/>
            <person name="Zhang H."/>
            <person name="Dai N."/>
            <person name="Sheng W."/>
            <person name="Hou X."/>
            <person name="Wei L."/>
        </authorList>
    </citation>
    <scope>NUCLEOTIDE SEQUENCE</scope>
    <source>
        <strain evidence="2">G02</strain>
        <tissue evidence="2">Leaf</tissue>
    </source>
</reference>
<organism evidence="2">
    <name type="scientific">Sesamum radiatum</name>
    <name type="common">Black benniseed</name>
    <dbReference type="NCBI Taxonomy" id="300843"/>
    <lineage>
        <taxon>Eukaryota</taxon>
        <taxon>Viridiplantae</taxon>
        <taxon>Streptophyta</taxon>
        <taxon>Embryophyta</taxon>
        <taxon>Tracheophyta</taxon>
        <taxon>Spermatophyta</taxon>
        <taxon>Magnoliopsida</taxon>
        <taxon>eudicotyledons</taxon>
        <taxon>Gunneridae</taxon>
        <taxon>Pentapetalae</taxon>
        <taxon>asterids</taxon>
        <taxon>lamiids</taxon>
        <taxon>Lamiales</taxon>
        <taxon>Pedaliaceae</taxon>
        <taxon>Sesamum</taxon>
    </lineage>
</organism>
<dbReference type="AlphaFoldDB" id="A0AAW2VN70"/>
<feature type="region of interest" description="Disordered" evidence="1">
    <location>
        <begin position="23"/>
        <end position="97"/>
    </location>
</feature>
<comment type="caution">
    <text evidence="2">The sequence shown here is derived from an EMBL/GenBank/DDBJ whole genome shotgun (WGS) entry which is preliminary data.</text>
</comment>
<feature type="compositionally biased region" description="Pro residues" evidence="1">
    <location>
        <begin position="82"/>
        <end position="92"/>
    </location>
</feature>
<accession>A0AAW2VN70</accession>
<protein>
    <submittedName>
        <fullName evidence="2">Uncharacterized protein</fullName>
    </submittedName>
</protein>
<sequence>MDLWCVLFAEIMFSKYFRDYAEREKGGSTPPARLPKGTPVSSSLKGKRPMSPPTGTPTEGSAKRTRASSLGTPPISSFKPSAIPPPPPPPPPVKDDKGGFLSALSLLLRGFVHSFFLYPGGGGGSSLAVSLMRGVVTPEDQHLLAPLGREDLERKTALYLLRAKKVSDELA</sequence>
<gene>
    <name evidence="2" type="ORF">Sradi_0693200</name>
</gene>
<proteinExistence type="predicted"/>
<name>A0AAW2VN70_SESRA</name>
<dbReference type="EMBL" id="JACGWJ010000003">
    <property type="protein sequence ID" value="KAL0430672.1"/>
    <property type="molecule type" value="Genomic_DNA"/>
</dbReference>
<evidence type="ECO:0000313" key="2">
    <source>
        <dbReference type="EMBL" id="KAL0430672.1"/>
    </source>
</evidence>